<dbReference type="GO" id="GO:0008194">
    <property type="term" value="F:UDP-glycosyltransferase activity"/>
    <property type="evidence" value="ECO:0007669"/>
    <property type="project" value="InterPro"/>
</dbReference>
<keyword evidence="3 4" id="KW-0808">Transferase</keyword>
<keyword evidence="5" id="KW-1185">Reference proteome</keyword>
<protein>
    <submittedName>
        <fullName evidence="4">Glycosyl transferase-like protein</fullName>
    </submittedName>
</protein>
<organism evidence="4 5">
    <name type="scientific">Dinothrombium tinctorium</name>
    <dbReference type="NCBI Taxonomy" id="1965070"/>
    <lineage>
        <taxon>Eukaryota</taxon>
        <taxon>Metazoa</taxon>
        <taxon>Ecdysozoa</taxon>
        <taxon>Arthropoda</taxon>
        <taxon>Chelicerata</taxon>
        <taxon>Arachnida</taxon>
        <taxon>Acari</taxon>
        <taxon>Acariformes</taxon>
        <taxon>Trombidiformes</taxon>
        <taxon>Prostigmata</taxon>
        <taxon>Anystina</taxon>
        <taxon>Parasitengona</taxon>
        <taxon>Trombidioidea</taxon>
        <taxon>Trombidiidae</taxon>
        <taxon>Dinothrombium</taxon>
    </lineage>
</organism>
<evidence type="ECO:0000256" key="2">
    <source>
        <dbReference type="ARBA" id="ARBA00022676"/>
    </source>
</evidence>
<evidence type="ECO:0000256" key="1">
    <source>
        <dbReference type="ARBA" id="ARBA00009995"/>
    </source>
</evidence>
<sequence length="354" mass="40905">MGFEEQVYRETPDESKTTTLSEFVKNACDIMKKPPAEQTPWIGKFVLQILENTKFIDKQMSEIFETVKPDIVIMDYALPIPSLIKTNKPLVYVFSPNFLYTFYNSEKLPPASFGLSLSDKTEWAEKRKSLKNFSDALNEWLEENHYLRLCPLDDKWLGLDHSIRESNEGFKIPESFRNKSEKLIYLSMGTFGCNNVELMSRLCKLLAKCKHKIIVAKGSSHEMYELAENMWGEPYLPQVEVLPLVDLVIFHGGNNSFIETLYFGKPMIMMPLLWDQHDNAQRMVEMNIGIRLNPFTVEENELLTSIDFLLNDTEMAARLEQISNYIKASKSMDIAIERIEKIAENPKIPSVTNF</sequence>
<dbReference type="OrthoDB" id="6507955at2759"/>
<reference evidence="4 5" key="1">
    <citation type="journal article" date="2018" name="Gigascience">
        <title>Genomes of trombidid mites reveal novel predicted allergens and laterally-transferred genes associated with secondary metabolism.</title>
        <authorList>
            <person name="Dong X."/>
            <person name="Chaisiri K."/>
            <person name="Xia D."/>
            <person name="Armstrong S.D."/>
            <person name="Fang Y."/>
            <person name="Donnelly M.J."/>
            <person name="Kadowaki T."/>
            <person name="McGarry J.W."/>
            <person name="Darby A.C."/>
            <person name="Makepeace B.L."/>
        </authorList>
    </citation>
    <scope>NUCLEOTIDE SEQUENCE [LARGE SCALE GENOMIC DNA]</scope>
    <source>
        <strain evidence="4">UoL-WK</strain>
    </source>
</reference>
<dbReference type="SUPFAM" id="SSF53756">
    <property type="entry name" value="UDP-Glycosyltransferase/glycogen phosphorylase"/>
    <property type="match status" value="1"/>
</dbReference>
<evidence type="ECO:0000313" key="5">
    <source>
        <dbReference type="Proteomes" id="UP000285301"/>
    </source>
</evidence>
<gene>
    <name evidence="4" type="ORF">B4U79_04797</name>
</gene>
<dbReference type="InterPro" id="IPR002213">
    <property type="entry name" value="UDP_glucos_trans"/>
</dbReference>
<dbReference type="PANTHER" id="PTHR48043">
    <property type="entry name" value="EG:EG0003.4 PROTEIN-RELATED"/>
    <property type="match status" value="1"/>
</dbReference>
<proteinExistence type="inferred from homology"/>
<dbReference type="PANTHER" id="PTHR48043:SF145">
    <property type="entry name" value="FI06409P-RELATED"/>
    <property type="match status" value="1"/>
</dbReference>
<name>A0A443RP90_9ACAR</name>
<dbReference type="EMBL" id="NCKU01000123">
    <property type="protein sequence ID" value="RWS17072.1"/>
    <property type="molecule type" value="Genomic_DNA"/>
</dbReference>
<dbReference type="Gene3D" id="3.40.50.2000">
    <property type="entry name" value="Glycogen Phosphorylase B"/>
    <property type="match status" value="2"/>
</dbReference>
<dbReference type="CDD" id="cd03784">
    <property type="entry name" value="GT1_Gtf-like"/>
    <property type="match status" value="1"/>
</dbReference>
<dbReference type="Proteomes" id="UP000285301">
    <property type="component" value="Unassembled WGS sequence"/>
</dbReference>
<comment type="caution">
    <text evidence="4">The sequence shown here is derived from an EMBL/GenBank/DDBJ whole genome shotgun (WGS) entry which is preliminary data.</text>
</comment>
<evidence type="ECO:0000256" key="3">
    <source>
        <dbReference type="ARBA" id="ARBA00022679"/>
    </source>
</evidence>
<dbReference type="InterPro" id="IPR050271">
    <property type="entry name" value="UDP-glycosyltransferase"/>
</dbReference>
<dbReference type="AlphaFoldDB" id="A0A443RP90"/>
<keyword evidence="2" id="KW-0328">Glycosyltransferase</keyword>
<dbReference type="Pfam" id="PF00201">
    <property type="entry name" value="UDPGT"/>
    <property type="match status" value="1"/>
</dbReference>
<evidence type="ECO:0000313" key="4">
    <source>
        <dbReference type="EMBL" id="RWS17072.1"/>
    </source>
</evidence>
<accession>A0A443RP90</accession>
<comment type="similarity">
    <text evidence="1">Belongs to the UDP-glycosyltransferase family.</text>
</comment>